<proteinExistence type="predicted"/>
<dbReference type="EMBL" id="MLYV02001146">
    <property type="protein sequence ID" value="PSR72648.1"/>
    <property type="molecule type" value="Genomic_DNA"/>
</dbReference>
<dbReference type="Proteomes" id="UP000186601">
    <property type="component" value="Unassembled WGS sequence"/>
</dbReference>
<gene>
    <name evidence="1" type="ORF">PHLCEN_2v11483</name>
</gene>
<dbReference type="AlphaFoldDB" id="A0A2R6NK83"/>
<comment type="caution">
    <text evidence="1">The sequence shown here is derived from an EMBL/GenBank/DDBJ whole genome shotgun (WGS) entry which is preliminary data.</text>
</comment>
<reference evidence="1 2" key="1">
    <citation type="submission" date="2018-02" db="EMBL/GenBank/DDBJ databases">
        <title>Genome sequence of the basidiomycete white-rot fungus Phlebia centrifuga.</title>
        <authorList>
            <person name="Granchi Z."/>
            <person name="Peng M."/>
            <person name="de Vries R.P."/>
            <person name="Hilden K."/>
            <person name="Makela M.R."/>
            <person name="Grigoriev I."/>
            <person name="Riley R."/>
        </authorList>
    </citation>
    <scope>NUCLEOTIDE SEQUENCE [LARGE SCALE GENOMIC DNA]</scope>
    <source>
        <strain evidence="1 2">FBCC195</strain>
    </source>
</reference>
<sequence>MPLDEDLKVHVSKDSTLDDLSTLLVTSTNLDTPGRWRIKIAESAAQAELAISVQGDRVVFDMLLKEHSHHIPYSMRYSAEAIYALIYAAAHYFSHLRWTSRSNLHKMVTVEFLKVKEIDEYDDDLMRILEPDGENMISSGNVNVYVDDGAMYGMKITNNSRIPLHCSVFFFDGDFSIGMSLFQKILGGPVLTPSKSPVSYYQPGDYGQKMDPSMKPKQSLRIGYGSGRATPRIYLLQEGQSSDIGFVKVFLSTEAVDLSHIPQPCPFDGPDKGMAMKTDRHIPCEWSALTFSVKQWRGRSI</sequence>
<organism evidence="1 2">
    <name type="scientific">Hermanssonia centrifuga</name>
    <dbReference type="NCBI Taxonomy" id="98765"/>
    <lineage>
        <taxon>Eukaryota</taxon>
        <taxon>Fungi</taxon>
        <taxon>Dikarya</taxon>
        <taxon>Basidiomycota</taxon>
        <taxon>Agaricomycotina</taxon>
        <taxon>Agaricomycetes</taxon>
        <taxon>Polyporales</taxon>
        <taxon>Meruliaceae</taxon>
        <taxon>Hermanssonia</taxon>
    </lineage>
</organism>
<accession>A0A2R6NK83</accession>
<name>A0A2R6NK83_9APHY</name>
<dbReference type="OrthoDB" id="3223806at2759"/>
<evidence type="ECO:0000313" key="2">
    <source>
        <dbReference type="Proteomes" id="UP000186601"/>
    </source>
</evidence>
<keyword evidence="2" id="KW-1185">Reference proteome</keyword>
<protein>
    <submittedName>
        <fullName evidence="1">Uncharacterized protein</fullName>
    </submittedName>
</protein>
<evidence type="ECO:0000313" key="1">
    <source>
        <dbReference type="EMBL" id="PSR72648.1"/>
    </source>
</evidence>